<dbReference type="InterPro" id="IPR023267">
    <property type="entry name" value="RCMT"/>
</dbReference>
<gene>
    <name evidence="8" type="ORF">DICPUDRAFT_6820</name>
</gene>
<dbReference type="InterPro" id="IPR029063">
    <property type="entry name" value="SAM-dependent_MTases_sf"/>
</dbReference>
<comment type="similarity">
    <text evidence="6">Belongs to the class I-like SAM-binding methyltransferase superfamily. RsmB/NOP family.</text>
</comment>
<comment type="caution">
    <text evidence="6">Lacks conserved residue(s) required for the propagation of feature annotation.</text>
</comment>
<evidence type="ECO:0000259" key="7">
    <source>
        <dbReference type="PROSITE" id="PS51686"/>
    </source>
</evidence>
<evidence type="ECO:0000256" key="4">
    <source>
        <dbReference type="ARBA" id="ARBA00022884"/>
    </source>
</evidence>
<dbReference type="InterPro" id="IPR049560">
    <property type="entry name" value="MeTrfase_RsmB-F_NOP2_cat"/>
</dbReference>
<dbReference type="GeneID" id="10504682"/>
<feature type="non-terminal residue" evidence="8">
    <location>
        <position position="1"/>
    </location>
</feature>
<dbReference type="InterPro" id="IPR001678">
    <property type="entry name" value="MeTrfase_RsmB-F_NOP2_dom"/>
</dbReference>
<dbReference type="Gene3D" id="3.40.50.150">
    <property type="entry name" value="Vaccinia Virus protein VP39"/>
    <property type="match status" value="1"/>
</dbReference>
<organism evidence="8 9">
    <name type="scientific">Dictyostelium purpureum</name>
    <name type="common">Slime mold</name>
    <dbReference type="NCBI Taxonomy" id="5786"/>
    <lineage>
        <taxon>Eukaryota</taxon>
        <taxon>Amoebozoa</taxon>
        <taxon>Evosea</taxon>
        <taxon>Eumycetozoa</taxon>
        <taxon>Dictyostelia</taxon>
        <taxon>Dictyosteliales</taxon>
        <taxon>Dictyosteliaceae</taxon>
        <taxon>Dictyostelium</taxon>
    </lineage>
</organism>
<dbReference type="eggNOG" id="KOG2360">
    <property type="taxonomic scope" value="Eukaryota"/>
</dbReference>
<dbReference type="PROSITE" id="PS51686">
    <property type="entry name" value="SAM_MT_RSMB_NOP"/>
    <property type="match status" value="1"/>
</dbReference>
<evidence type="ECO:0000313" key="8">
    <source>
        <dbReference type="EMBL" id="EGC33131.1"/>
    </source>
</evidence>
<dbReference type="FunCoup" id="F0ZSD6">
    <property type="interactions" value="312"/>
</dbReference>
<dbReference type="Pfam" id="PF01189">
    <property type="entry name" value="Methyltr_RsmB-F"/>
    <property type="match status" value="1"/>
</dbReference>
<accession>F0ZSD6</accession>
<dbReference type="InParanoid" id="F0ZSD6"/>
<dbReference type="GO" id="GO:0005730">
    <property type="term" value="C:nucleolus"/>
    <property type="evidence" value="ECO:0000318"/>
    <property type="project" value="GO_Central"/>
</dbReference>
<evidence type="ECO:0000256" key="6">
    <source>
        <dbReference type="PROSITE-ProRule" id="PRU01023"/>
    </source>
</evidence>
<keyword evidence="4 6" id="KW-0694">RNA-binding</keyword>
<feature type="active site" description="Nucleophile" evidence="6">
    <location>
        <position position="372"/>
    </location>
</feature>
<dbReference type="GO" id="GO:0008173">
    <property type="term" value="F:RNA methyltransferase activity"/>
    <property type="evidence" value="ECO:0007669"/>
    <property type="project" value="InterPro"/>
</dbReference>
<dbReference type="Pfam" id="PF21148">
    <property type="entry name" value="NSUN5_fdxn-like"/>
    <property type="match status" value="1"/>
</dbReference>
<proteinExistence type="inferred from homology"/>
<dbReference type="FunFam" id="3.30.70.1170:FF:000013">
    <property type="entry name" value="Putative 28S rRNA (Cytosine-C(5))-methyltransferase"/>
    <property type="match status" value="1"/>
</dbReference>
<comment type="catalytic activity">
    <reaction evidence="5">
        <text>a cytidine in 25S rRNA + S-adenosyl-L-methionine = a 5-methylcytidine in 25S rRNA + S-adenosyl-L-homocysteine + H(+)</text>
        <dbReference type="Rhea" id="RHEA:47780"/>
        <dbReference type="Rhea" id="RHEA-COMP:11911"/>
        <dbReference type="Rhea" id="RHEA-COMP:11912"/>
        <dbReference type="ChEBI" id="CHEBI:15378"/>
        <dbReference type="ChEBI" id="CHEBI:57856"/>
        <dbReference type="ChEBI" id="CHEBI:59789"/>
        <dbReference type="ChEBI" id="CHEBI:74483"/>
        <dbReference type="ChEBI" id="CHEBI:82748"/>
    </reaction>
</comment>
<reference evidence="9" key="1">
    <citation type="journal article" date="2011" name="Genome Biol.">
        <title>Comparative genomics of the social amoebae Dictyostelium discoideum and Dictyostelium purpureum.</title>
        <authorList>
            <consortium name="US DOE Joint Genome Institute (JGI-PGF)"/>
            <person name="Sucgang R."/>
            <person name="Kuo A."/>
            <person name="Tian X."/>
            <person name="Salerno W."/>
            <person name="Parikh A."/>
            <person name="Feasley C.L."/>
            <person name="Dalin E."/>
            <person name="Tu H."/>
            <person name="Huang E."/>
            <person name="Barry K."/>
            <person name="Lindquist E."/>
            <person name="Shapiro H."/>
            <person name="Bruce D."/>
            <person name="Schmutz J."/>
            <person name="Salamov A."/>
            <person name="Fey P."/>
            <person name="Gaudet P."/>
            <person name="Anjard C."/>
            <person name="Babu M.M."/>
            <person name="Basu S."/>
            <person name="Bushmanova Y."/>
            <person name="van der Wel H."/>
            <person name="Katoh-Kurasawa M."/>
            <person name="Dinh C."/>
            <person name="Coutinho P.M."/>
            <person name="Saito T."/>
            <person name="Elias M."/>
            <person name="Schaap P."/>
            <person name="Kay R.R."/>
            <person name="Henrissat B."/>
            <person name="Eichinger L."/>
            <person name="Rivero F."/>
            <person name="Putnam N.H."/>
            <person name="West C.M."/>
            <person name="Loomis W.F."/>
            <person name="Chisholm R.L."/>
            <person name="Shaulsky G."/>
            <person name="Strassmann J.E."/>
            <person name="Queller D.C."/>
            <person name="Kuspa A."/>
            <person name="Grigoriev I.V."/>
        </authorList>
    </citation>
    <scope>NUCLEOTIDE SEQUENCE [LARGE SCALE GENOMIC DNA]</scope>
    <source>
        <strain evidence="9">QSDP1</strain>
    </source>
</reference>
<keyword evidence="2 6" id="KW-0808">Transferase</keyword>
<dbReference type="RefSeq" id="XP_003290326.1">
    <property type="nucleotide sequence ID" value="XM_003290278.1"/>
</dbReference>
<dbReference type="EMBL" id="GL871156">
    <property type="protein sequence ID" value="EGC33131.1"/>
    <property type="molecule type" value="Genomic_DNA"/>
</dbReference>
<dbReference type="FunFam" id="3.40.50.150:FF:000164">
    <property type="entry name" value="Methyltransferase NSUN5, putative"/>
    <property type="match status" value="1"/>
</dbReference>
<dbReference type="PANTHER" id="PTHR22807">
    <property type="entry name" value="NOP2 YEAST -RELATED NOL1/NOP2/FMU SUN DOMAIN-CONTAINING"/>
    <property type="match status" value="1"/>
</dbReference>
<dbReference type="VEuPathDB" id="AmoebaDB:DICPUDRAFT_6820"/>
<feature type="domain" description="SAM-dependent MTase RsmB/NOP-type" evidence="7">
    <location>
        <begin position="128"/>
        <end position="442"/>
    </location>
</feature>
<evidence type="ECO:0000256" key="1">
    <source>
        <dbReference type="ARBA" id="ARBA00022603"/>
    </source>
</evidence>
<dbReference type="InterPro" id="IPR048889">
    <property type="entry name" value="NSUN5_RCM1_N"/>
</dbReference>
<protein>
    <recommendedName>
        <fullName evidence="7">SAM-dependent MTase RsmB/NOP-type domain-containing protein</fullName>
    </recommendedName>
</protein>
<evidence type="ECO:0000256" key="2">
    <source>
        <dbReference type="ARBA" id="ARBA00022679"/>
    </source>
</evidence>
<dbReference type="GO" id="GO:0003723">
    <property type="term" value="F:RNA binding"/>
    <property type="evidence" value="ECO:0007669"/>
    <property type="project" value="UniProtKB-UniRule"/>
</dbReference>
<dbReference type="OrthoDB" id="435282at2759"/>
<evidence type="ECO:0000313" key="9">
    <source>
        <dbReference type="Proteomes" id="UP000001064"/>
    </source>
</evidence>
<dbReference type="Gene3D" id="3.30.70.1170">
    <property type="entry name" value="Sun protein, domain 3"/>
    <property type="match status" value="1"/>
</dbReference>
<dbReference type="GO" id="GO:0070475">
    <property type="term" value="P:rRNA base methylation"/>
    <property type="evidence" value="ECO:0000318"/>
    <property type="project" value="GO_Central"/>
</dbReference>
<feature type="binding site" evidence="6">
    <location>
        <begin position="252"/>
        <end position="258"/>
    </location>
    <ligand>
        <name>S-adenosyl-L-methionine</name>
        <dbReference type="ChEBI" id="CHEBI:59789"/>
    </ligand>
</feature>
<evidence type="ECO:0000256" key="3">
    <source>
        <dbReference type="ARBA" id="ARBA00022691"/>
    </source>
</evidence>
<sequence length="443" mass="50580">YQQASEVIEKLILKKGSIKGLTYNRNINVKTSKTCYALVCETLKYKSVVDQVIEMTPNLDKEYKKNKTMKYSLMIVMIYELLFSAHQSIKGGGHAKKTLLQYQTQINSALARLKIQKRCKENIDLLPDHIRYPITLPRYVRVNTLQGVNAVQEAIDQFKSEGYEMLAQQPPLTKKLIKKEDGTVEEQSNIILGEKEFYQDPDFKEILVFHHSIDLHDHKMLENGHIILQDKASCLPSFILSPPKGSVCIDSCSAPGNKTSLLSAQMGNTGKVYAIEKDQKRCGTLIKLTKRSLCKNIEAINDSFLNLKHDDPKFKDVEYILCDPSCSGSGILDSEEKLEEEKRVKLLADFQLSIIQHAFAFPNVKKVIYSTCSVHQVENEDVVERAIKELNKDGEKWRVVNILPHWNHSRGLPIYKNSEYSIRMTPSKDFTIGFFVALFEKID</sequence>
<evidence type="ECO:0000256" key="5">
    <source>
        <dbReference type="ARBA" id="ARBA00053002"/>
    </source>
</evidence>
<dbReference type="InterPro" id="IPR049561">
    <property type="entry name" value="NSUN5_7_fdxn-like"/>
</dbReference>
<name>F0ZSD6_DICPU</name>
<dbReference type="AlphaFoldDB" id="F0ZSD6"/>
<dbReference type="OMA" id="SFKSRIY"/>
<feature type="non-terminal residue" evidence="8">
    <location>
        <position position="443"/>
    </location>
</feature>
<dbReference type="Proteomes" id="UP000001064">
    <property type="component" value="Unassembled WGS sequence"/>
</dbReference>
<keyword evidence="3 6" id="KW-0949">S-adenosyl-L-methionine</keyword>
<dbReference type="PANTHER" id="PTHR22807:SF4">
    <property type="entry name" value="28S RRNA (CYTOSINE-C(5))-METHYLTRANSFERASE"/>
    <property type="match status" value="1"/>
</dbReference>
<keyword evidence="9" id="KW-1185">Reference proteome</keyword>
<feature type="binding site" evidence="6">
    <location>
        <position position="323"/>
    </location>
    <ligand>
        <name>S-adenosyl-L-methionine</name>
        <dbReference type="ChEBI" id="CHEBI:59789"/>
    </ligand>
</feature>
<keyword evidence="1 6" id="KW-0489">Methyltransferase</keyword>
<feature type="binding site" evidence="6">
    <location>
        <position position="276"/>
    </location>
    <ligand>
        <name>S-adenosyl-L-methionine</name>
        <dbReference type="ChEBI" id="CHEBI:59789"/>
    </ligand>
</feature>
<dbReference type="Pfam" id="PF21153">
    <property type="entry name" value="NSUN5_N"/>
    <property type="match status" value="1"/>
</dbReference>
<dbReference type="SUPFAM" id="SSF53335">
    <property type="entry name" value="S-adenosyl-L-methionine-dependent methyltransferases"/>
    <property type="match status" value="1"/>
</dbReference>
<dbReference type="PRINTS" id="PR02008">
    <property type="entry name" value="RCMTFAMILY"/>
</dbReference>
<dbReference type="KEGG" id="dpp:DICPUDRAFT_6820"/>
<dbReference type="STRING" id="5786.F0ZSD6"/>